<keyword evidence="2" id="KW-0378">Hydrolase</keyword>
<dbReference type="InterPro" id="IPR013094">
    <property type="entry name" value="AB_hydrolase_3"/>
</dbReference>
<evidence type="ECO:0000313" key="3">
    <source>
        <dbReference type="Proteomes" id="UP001301769"/>
    </source>
</evidence>
<sequence>MADWAERIPGIKALLESRFDRVDVAYKTVNNQPIETAILIPKSLAPDSTSVPVLVDIHGGALVMGANPEPGFIARWAIDLVEQEQAIWVCPSYRLLPESTSGEILDDIDDFWKWVHHPASVSSGLQAAVNTVRPGLTLNLYRVALRGESAGGFLSLQTAFLYPHSKVKVVIAHFPIMYTDLEHDPLPARSKDVPPGSDADKLIDKYLEEVAKKPGQIRTVSPWPEMGEFLFATFGTGRLKSLTGDDERMTLRYAMSRAKSLPPLWVAQGIQDPIVAKEATDEVVAKIREAYPDTPLKYTVEDGEHGLGADLAITDSWVAEGVAFVKKYW</sequence>
<dbReference type="Proteomes" id="UP001301769">
    <property type="component" value="Unassembled WGS sequence"/>
</dbReference>
<dbReference type="AlphaFoldDB" id="A0AAN7BC30"/>
<dbReference type="Gene3D" id="3.40.50.1820">
    <property type="entry name" value="alpha/beta hydrolase"/>
    <property type="match status" value="1"/>
</dbReference>
<dbReference type="Pfam" id="PF07859">
    <property type="entry name" value="Abhydrolase_3"/>
    <property type="match status" value="1"/>
</dbReference>
<comment type="caution">
    <text evidence="2">The sequence shown here is derived from an EMBL/GenBank/DDBJ whole genome shotgun (WGS) entry which is preliminary data.</text>
</comment>
<dbReference type="SUPFAM" id="SSF53474">
    <property type="entry name" value="alpha/beta-Hydrolases"/>
    <property type="match status" value="1"/>
</dbReference>
<reference evidence="2" key="1">
    <citation type="journal article" date="2023" name="Mol. Phylogenet. Evol.">
        <title>Genome-scale phylogeny and comparative genomics of the fungal order Sordariales.</title>
        <authorList>
            <person name="Hensen N."/>
            <person name="Bonometti L."/>
            <person name="Westerberg I."/>
            <person name="Brannstrom I.O."/>
            <person name="Guillou S."/>
            <person name="Cros-Aarteil S."/>
            <person name="Calhoun S."/>
            <person name="Haridas S."/>
            <person name="Kuo A."/>
            <person name="Mondo S."/>
            <person name="Pangilinan J."/>
            <person name="Riley R."/>
            <person name="LaButti K."/>
            <person name="Andreopoulos B."/>
            <person name="Lipzen A."/>
            <person name="Chen C."/>
            <person name="Yan M."/>
            <person name="Daum C."/>
            <person name="Ng V."/>
            <person name="Clum A."/>
            <person name="Steindorff A."/>
            <person name="Ohm R.A."/>
            <person name="Martin F."/>
            <person name="Silar P."/>
            <person name="Natvig D.O."/>
            <person name="Lalanne C."/>
            <person name="Gautier V."/>
            <person name="Ament-Velasquez S.L."/>
            <person name="Kruys A."/>
            <person name="Hutchinson M.I."/>
            <person name="Powell A.J."/>
            <person name="Barry K."/>
            <person name="Miller A.N."/>
            <person name="Grigoriev I.V."/>
            <person name="Debuchy R."/>
            <person name="Gladieux P."/>
            <person name="Hiltunen Thoren M."/>
            <person name="Johannesson H."/>
        </authorList>
    </citation>
    <scope>NUCLEOTIDE SEQUENCE</scope>
    <source>
        <strain evidence="2">PSN293</strain>
    </source>
</reference>
<dbReference type="EMBL" id="MU858079">
    <property type="protein sequence ID" value="KAK4215500.1"/>
    <property type="molecule type" value="Genomic_DNA"/>
</dbReference>
<protein>
    <submittedName>
        <fullName evidence="2">Alpha/Beta hydrolase protein</fullName>
    </submittedName>
</protein>
<keyword evidence="3" id="KW-1185">Reference proteome</keyword>
<dbReference type="PANTHER" id="PTHR23024:SF339">
    <property type="entry name" value="ALPHA_BETA HYDROLASE FOLD-3 DOMAIN-CONTAINING PROTEIN"/>
    <property type="match status" value="1"/>
</dbReference>
<accession>A0AAN7BC30</accession>
<proteinExistence type="predicted"/>
<reference evidence="2" key="2">
    <citation type="submission" date="2023-05" db="EMBL/GenBank/DDBJ databases">
        <authorList>
            <consortium name="Lawrence Berkeley National Laboratory"/>
            <person name="Steindorff A."/>
            <person name="Hensen N."/>
            <person name="Bonometti L."/>
            <person name="Westerberg I."/>
            <person name="Brannstrom I.O."/>
            <person name="Guillou S."/>
            <person name="Cros-Aarteil S."/>
            <person name="Calhoun S."/>
            <person name="Haridas S."/>
            <person name="Kuo A."/>
            <person name="Mondo S."/>
            <person name="Pangilinan J."/>
            <person name="Riley R."/>
            <person name="Labutti K."/>
            <person name="Andreopoulos B."/>
            <person name="Lipzen A."/>
            <person name="Chen C."/>
            <person name="Yanf M."/>
            <person name="Daum C."/>
            <person name="Ng V."/>
            <person name="Clum A."/>
            <person name="Ohm R."/>
            <person name="Martin F."/>
            <person name="Silar P."/>
            <person name="Natvig D."/>
            <person name="Lalanne C."/>
            <person name="Gautier V."/>
            <person name="Ament-Velasquez S.L."/>
            <person name="Kruys A."/>
            <person name="Hutchinson M.I."/>
            <person name="Powell A.J."/>
            <person name="Barry K."/>
            <person name="Miller A.N."/>
            <person name="Grigoriev I.V."/>
            <person name="Debuchy R."/>
            <person name="Gladieux P."/>
            <person name="Thoren M.H."/>
            <person name="Johannesson H."/>
        </authorList>
    </citation>
    <scope>NUCLEOTIDE SEQUENCE</scope>
    <source>
        <strain evidence="2">PSN293</strain>
    </source>
</reference>
<dbReference type="InterPro" id="IPR029058">
    <property type="entry name" value="AB_hydrolase_fold"/>
</dbReference>
<evidence type="ECO:0000259" key="1">
    <source>
        <dbReference type="Pfam" id="PF07859"/>
    </source>
</evidence>
<name>A0AAN7BC30_9PEZI</name>
<feature type="domain" description="Alpha/beta hydrolase fold-3" evidence="1">
    <location>
        <begin position="54"/>
        <end position="207"/>
    </location>
</feature>
<organism evidence="2 3">
    <name type="scientific">Rhypophila decipiens</name>
    <dbReference type="NCBI Taxonomy" id="261697"/>
    <lineage>
        <taxon>Eukaryota</taxon>
        <taxon>Fungi</taxon>
        <taxon>Dikarya</taxon>
        <taxon>Ascomycota</taxon>
        <taxon>Pezizomycotina</taxon>
        <taxon>Sordariomycetes</taxon>
        <taxon>Sordariomycetidae</taxon>
        <taxon>Sordariales</taxon>
        <taxon>Naviculisporaceae</taxon>
        <taxon>Rhypophila</taxon>
    </lineage>
</organism>
<dbReference type="InterPro" id="IPR050466">
    <property type="entry name" value="Carboxylest/Gibb_receptor"/>
</dbReference>
<dbReference type="PANTHER" id="PTHR23024">
    <property type="entry name" value="ARYLACETAMIDE DEACETYLASE"/>
    <property type="match status" value="1"/>
</dbReference>
<gene>
    <name evidence="2" type="ORF">QBC37DRAFT_281525</name>
</gene>
<dbReference type="GO" id="GO:0016787">
    <property type="term" value="F:hydrolase activity"/>
    <property type="evidence" value="ECO:0007669"/>
    <property type="project" value="UniProtKB-KW"/>
</dbReference>
<evidence type="ECO:0000313" key="2">
    <source>
        <dbReference type="EMBL" id="KAK4215500.1"/>
    </source>
</evidence>